<reference evidence="2" key="1">
    <citation type="submission" date="2018-07" db="EMBL/GenBank/DDBJ databases">
        <authorList>
            <person name="Quirk P.G."/>
            <person name="Krulwich T.A."/>
        </authorList>
    </citation>
    <scope>NUCLEOTIDE SEQUENCE</scope>
    <source>
        <strain evidence="2">96224</strain>
    </source>
</reference>
<evidence type="ECO:0000256" key="1">
    <source>
        <dbReference type="SAM" id="MobiDB-lite"/>
    </source>
</evidence>
<accession>A0A381L4V1</accession>
<name>A0A381L4V1_BLUGR</name>
<gene>
    <name evidence="2" type="ORF">BGT96224V2_LOCUS1387</name>
</gene>
<proteinExistence type="predicted"/>
<feature type="region of interest" description="Disordered" evidence="1">
    <location>
        <begin position="28"/>
        <end position="51"/>
    </location>
</feature>
<evidence type="ECO:0000313" key="2">
    <source>
        <dbReference type="EMBL" id="SUZ08236.1"/>
    </source>
</evidence>
<protein>
    <submittedName>
        <fullName evidence="2">Bgt-20694</fullName>
    </submittedName>
</protein>
<dbReference type="EMBL" id="UIGY01000014">
    <property type="protein sequence ID" value="SUZ08236.1"/>
    <property type="molecule type" value="Genomic_DNA"/>
</dbReference>
<sequence>MQNLKSWFEFEFIVLIWRPIGVTVEEDRSTRSNTGGIDCLPRGNGTQQEFR</sequence>
<organism evidence="2">
    <name type="scientific">Blumeria graminis f. sp. tritici 96224</name>
    <dbReference type="NCBI Taxonomy" id="1268274"/>
    <lineage>
        <taxon>Eukaryota</taxon>
        <taxon>Fungi</taxon>
        <taxon>Dikarya</taxon>
        <taxon>Ascomycota</taxon>
        <taxon>Pezizomycotina</taxon>
        <taxon>Leotiomycetes</taxon>
        <taxon>Erysiphales</taxon>
        <taxon>Erysiphaceae</taxon>
        <taxon>Blumeria</taxon>
    </lineage>
</organism>
<dbReference type="AlphaFoldDB" id="A0A381L4V1"/>